<keyword evidence="2" id="KW-0812">Transmembrane</keyword>
<dbReference type="EMBL" id="JAPCID010000001">
    <property type="protein sequence ID" value="MDA0135985.1"/>
    <property type="molecule type" value="Genomic_DNA"/>
</dbReference>
<feature type="transmembrane region" description="Helical" evidence="2">
    <location>
        <begin position="119"/>
        <end position="138"/>
    </location>
</feature>
<dbReference type="InterPro" id="IPR037185">
    <property type="entry name" value="EmrE-like"/>
</dbReference>
<evidence type="ECO:0000313" key="5">
    <source>
        <dbReference type="Proteomes" id="UP001147700"/>
    </source>
</evidence>
<comment type="caution">
    <text evidence="4">The sequence shown here is derived from an EMBL/GenBank/DDBJ whole genome shotgun (WGS) entry which is preliminary data.</text>
</comment>
<sequence length="294" mass="30393">MIERPALAGVLGALTIAFSAILVDLADVSPVSAALWRCAYALPPLGLIAWYEHRRYGPRTPRERWLAAAAGALFAVDIVVWHYAIEDVGAGLATVLGNLQVVIVPFVALAVLGEKVPKSILLALPPVCLGVVLVSGALEEGAYGANPARGALLGVATGIAYAAFLLVQRQGSMDLRRPGGALFDMSVVATVCSLALGLVIGTDDLAPVWPSAGWLILLALTSQFLGWMLITVSLPRLPAAVTSLILTIQPIGSVALGAALLSQEPSALQLVGCALILTGLLGAAMRRERAAASV</sequence>
<gene>
    <name evidence="4" type="ORF">OJ962_00635</name>
</gene>
<keyword evidence="5" id="KW-1185">Reference proteome</keyword>
<evidence type="ECO:0000256" key="2">
    <source>
        <dbReference type="SAM" id="Phobius"/>
    </source>
</evidence>
<dbReference type="InterPro" id="IPR000620">
    <property type="entry name" value="EamA_dom"/>
</dbReference>
<evidence type="ECO:0000259" key="3">
    <source>
        <dbReference type="Pfam" id="PF00892"/>
    </source>
</evidence>
<protein>
    <submittedName>
        <fullName evidence="4">DMT family transporter</fullName>
    </submittedName>
</protein>
<feature type="transmembrane region" description="Helical" evidence="2">
    <location>
        <begin position="267"/>
        <end position="285"/>
    </location>
</feature>
<keyword evidence="2" id="KW-1133">Transmembrane helix</keyword>
<organism evidence="4 5">
    <name type="scientific">Solirubrobacter deserti</name>
    <dbReference type="NCBI Taxonomy" id="2282478"/>
    <lineage>
        <taxon>Bacteria</taxon>
        <taxon>Bacillati</taxon>
        <taxon>Actinomycetota</taxon>
        <taxon>Thermoleophilia</taxon>
        <taxon>Solirubrobacterales</taxon>
        <taxon>Solirubrobacteraceae</taxon>
        <taxon>Solirubrobacter</taxon>
    </lineage>
</organism>
<dbReference type="SUPFAM" id="SSF103481">
    <property type="entry name" value="Multidrug resistance efflux transporter EmrE"/>
    <property type="match status" value="2"/>
</dbReference>
<feature type="transmembrane region" description="Helical" evidence="2">
    <location>
        <begin position="237"/>
        <end position="261"/>
    </location>
</feature>
<feature type="domain" description="EamA" evidence="3">
    <location>
        <begin position="7"/>
        <end position="135"/>
    </location>
</feature>
<dbReference type="Pfam" id="PF00892">
    <property type="entry name" value="EamA"/>
    <property type="match status" value="2"/>
</dbReference>
<name>A0ABT4RCC7_9ACTN</name>
<feature type="transmembrane region" description="Helical" evidence="2">
    <location>
        <begin position="35"/>
        <end position="53"/>
    </location>
</feature>
<dbReference type="RefSeq" id="WP_270006121.1">
    <property type="nucleotide sequence ID" value="NZ_JAPCID010000001.1"/>
</dbReference>
<dbReference type="Proteomes" id="UP001147700">
    <property type="component" value="Unassembled WGS sequence"/>
</dbReference>
<accession>A0ABT4RCC7</accession>
<feature type="domain" description="EamA" evidence="3">
    <location>
        <begin position="149"/>
        <end position="282"/>
    </location>
</feature>
<feature type="transmembrane region" description="Helical" evidence="2">
    <location>
        <begin position="212"/>
        <end position="230"/>
    </location>
</feature>
<feature type="transmembrane region" description="Helical" evidence="2">
    <location>
        <begin position="150"/>
        <end position="167"/>
    </location>
</feature>
<feature type="transmembrane region" description="Helical" evidence="2">
    <location>
        <begin position="90"/>
        <end position="112"/>
    </location>
</feature>
<evidence type="ECO:0000256" key="1">
    <source>
        <dbReference type="ARBA" id="ARBA00007362"/>
    </source>
</evidence>
<dbReference type="Gene3D" id="1.10.3730.20">
    <property type="match status" value="1"/>
</dbReference>
<dbReference type="PANTHER" id="PTHR22911">
    <property type="entry name" value="ACYL-MALONYL CONDENSING ENZYME-RELATED"/>
    <property type="match status" value="1"/>
</dbReference>
<feature type="transmembrane region" description="Helical" evidence="2">
    <location>
        <begin position="179"/>
        <end position="200"/>
    </location>
</feature>
<evidence type="ECO:0000313" key="4">
    <source>
        <dbReference type="EMBL" id="MDA0135985.1"/>
    </source>
</evidence>
<comment type="similarity">
    <text evidence="1">Belongs to the EamA transporter family.</text>
</comment>
<keyword evidence="2" id="KW-0472">Membrane</keyword>
<reference evidence="4" key="1">
    <citation type="submission" date="2022-10" db="EMBL/GenBank/DDBJ databases">
        <title>The WGS of Solirubrobacter sp. CPCC 204708.</title>
        <authorList>
            <person name="Jiang Z."/>
        </authorList>
    </citation>
    <scope>NUCLEOTIDE SEQUENCE</scope>
    <source>
        <strain evidence="4">CPCC 204708</strain>
    </source>
</reference>
<proteinExistence type="inferred from homology"/>
<feature type="transmembrane region" description="Helical" evidence="2">
    <location>
        <begin position="65"/>
        <end position="84"/>
    </location>
</feature>